<dbReference type="EMBL" id="DSRD01000747">
    <property type="protein sequence ID" value="HGW94994.1"/>
    <property type="molecule type" value="Genomic_DNA"/>
</dbReference>
<dbReference type="Pfam" id="PF11947">
    <property type="entry name" value="DUF3464"/>
    <property type="match status" value="1"/>
</dbReference>
<organism evidence="3">
    <name type="scientific">Oscillatoriales cyanobacterium SpSt-402</name>
    <dbReference type="NCBI Taxonomy" id="2282168"/>
    <lineage>
        <taxon>Bacteria</taxon>
        <taxon>Bacillati</taxon>
        <taxon>Cyanobacteriota</taxon>
        <taxon>Cyanophyceae</taxon>
        <taxon>Oscillatoriophycideae</taxon>
        <taxon>Oscillatoriales</taxon>
    </lineage>
</organism>
<feature type="transmembrane region" description="Helical" evidence="2">
    <location>
        <begin position="88"/>
        <end position="109"/>
    </location>
</feature>
<sequence>MSSKSQQPPKKADPHDDGKGFSRENSSDKSRLPFEPVQNKKKTPKQPAQTLTTKSKEKSANPEKANSFSQRAFTGVPEVVSKRMARRMAFFCGIPTSLGMLTFIVSYFVVSQHIFKLPTAVVLLTSLGFFGLGVLGLSYGVLSASWDEGRVGSWFGWSEFRTNWGRAIESWKDARQRAS</sequence>
<evidence type="ECO:0000313" key="3">
    <source>
        <dbReference type="EMBL" id="HGW94994.1"/>
    </source>
</evidence>
<reference evidence="3" key="1">
    <citation type="journal article" date="2020" name="mSystems">
        <title>Genome- and Community-Level Interaction Insights into Carbon Utilization and Element Cycling Functions of Hydrothermarchaeota in Hydrothermal Sediment.</title>
        <authorList>
            <person name="Zhou Z."/>
            <person name="Liu Y."/>
            <person name="Xu W."/>
            <person name="Pan J."/>
            <person name="Luo Z.H."/>
            <person name="Li M."/>
        </authorList>
    </citation>
    <scope>NUCLEOTIDE SEQUENCE [LARGE SCALE GENOMIC DNA]</scope>
    <source>
        <strain evidence="3">SpSt-402</strain>
    </source>
</reference>
<protein>
    <submittedName>
        <fullName evidence="3">DUF3464 family protein</fullName>
    </submittedName>
</protein>
<comment type="caution">
    <text evidence="3">The sequence shown here is derived from an EMBL/GenBank/DDBJ whole genome shotgun (WGS) entry which is preliminary data.</text>
</comment>
<feature type="transmembrane region" description="Helical" evidence="2">
    <location>
        <begin position="121"/>
        <end position="142"/>
    </location>
</feature>
<evidence type="ECO:0000256" key="2">
    <source>
        <dbReference type="SAM" id="Phobius"/>
    </source>
</evidence>
<name>A0A832H3Q9_9CYAN</name>
<keyword evidence="2" id="KW-0472">Membrane</keyword>
<evidence type="ECO:0000256" key="1">
    <source>
        <dbReference type="SAM" id="MobiDB-lite"/>
    </source>
</evidence>
<dbReference type="InterPro" id="IPR021855">
    <property type="entry name" value="PAM68-like"/>
</dbReference>
<dbReference type="PANTHER" id="PTHR34575">
    <property type="entry name" value="PROTEIN PAM68, CHLOROPLASTIC"/>
    <property type="match status" value="1"/>
</dbReference>
<gene>
    <name evidence="3" type="ORF">ENR47_12035</name>
</gene>
<keyword evidence="2" id="KW-0812">Transmembrane</keyword>
<accession>A0A832H3Q9</accession>
<dbReference type="PANTHER" id="PTHR34575:SF1">
    <property type="entry name" value="PROTEIN PAM68, CHLOROPLASTIC"/>
    <property type="match status" value="1"/>
</dbReference>
<keyword evidence="2" id="KW-1133">Transmembrane helix</keyword>
<dbReference type="AlphaFoldDB" id="A0A832H3Q9"/>
<feature type="compositionally biased region" description="Basic and acidic residues" evidence="1">
    <location>
        <begin position="10"/>
        <end position="32"/>
    </location>
</feature>
<proteinExistence type="predicted"/>
<feature type="region of interest" description="Disordered" evidence="1">
    <location>
        <begin position="1"/>
        <end position="67"/>
    </location>
</feature>